<dbReference type="InterPro" id="IPR025841">
    <property type="entry name" value="CP_ATPgrasp_2"/>
</dbReference>
<dbReference type="KEGG" id="chya:V22_21640"/>
<reference evidence="3 4" key="1">
    <citation type="submission" date="2019-02" db="EMBL/GenBank/DDBJ databases">
        <title>Deep-cultivation of Planctomycetes and their phenomic and genomic characterization uncovers novel biology.</title>
        <authorList>
            <person name="Wiegand S."/>
            <person name="Jogler M."/>
            <person name="Boedeker C."/>
            <person name="Pinto D."/>
            <person name="Vollmers J."/>
            <person name="Rivas-Marin E."/>
            <person name="Kohn T."/>
            <person name="Peeters S.H."/>
            <person name="Heuer A."/>
            <person name="Rast P."/>
            <person name="Oberbeckmann S."/>
            <person name="Bunk B."/>
            <person name="Jeske O."/>
            <person name="Meyerdierks A."/>
            <person name="Storesund J.E."/>
            <person name="Kallscheuer N."/>
            <person name="Luecker S."/>
            <person name="Lage O.M."/>
            <person name="Pohl T."/>
            <person name="Merkel B.J."/>
            <person name="Hornburger P."/>
            <person name="Mueller R.-W."/>
            <person name="Bruemmer F."/>
            <person name="Labrenz M."/>
            <person name="Spormann A.M."/>
            <person name="Op den Camp H."/>
            <person name="Overmann J."/>
            <person name="Amann R."/>
            <person name="Jetten M.S.M."/>
            <person name="Mascher T."/>
            <person name="Medema M.H."/>
            <person name="Devos D.P."/>
            <person name="Kaster A.-K."/>
            <person name="Ovreas L."/>
            <person name="Rohde M."/>
            <person name="Galperin M.Y."/>
            <person name="Jogler C."/>
        </authorList>
    </citation>
    <scope>NUCLEOTIDE SEQUENCE [LARGE SCALE GENOMIC DNA]</scope>
    <source>
        <strain evidence="3 4">V22</strain>
    </source>
</reference>
<dbReference type="PANTHER" id="PTHR34595:SF7">
    <property type="entry name" value="SLL1039 PROTEIN"/>
    <property type="match status" value="1"/>
</dbReference>
<dbReference type="AlphaFoldDB" id="A0A517T993"/>
<feature type="region of interest" description="Disordered" evidence="1">
    <location>
        <begin position="463"/>
        <end position="483"/>
    </location>
</feature>
<name>A0A517T993_9PLAN</name>
<dbReference type="RefSeq" id="WP_145262485.1">
    <property type="nucleotide sequence ID" value="NZ_CP036316.1"/>
</dbReference>
<evidence type="ECO:0000259" key="2">
    <source>
        <dbReference type="Pfam" id="PF14403"/>
    </source>
</evidence>
<keyword evidence="4" id="KW-1185">Reference proteome</keyword>
<protein>
    <recommendedName>
        <fullName evidence="2">Circularly permuted ATP-grasp type 2 domain-containing protein</fullName>
    </recommendedName>
</protein>
<dbReference type="OrthoDB" id="9803842at2"/>
<dbReference type="Proteomes" id="UP000319976">
    <property type="component" value="Chromosome"/>
</dbReference>
<dbReference type="Pfam" id="PF14403">
    <property type="entry name" value="CP_ATPgrasp_2"/>
    <property type="match status" value="1"/>
</dbReference>
<feature type="domain" description="Circularly permuted ATP-grasp type 2" evidence="2">
    <location>
        <begin position="78"/>
        <end position="456"/>
    </location>
</feature>
<proteinExistence type="predicted"/>
<evidence type="ECO:0000313" key="3">
    <source>
        <dbReference type="EMBL" id="QDT64919.1"/>
    </source>
</evidence>
<dbReference type="EMBL" id="CP036316">
    <property type="protein sequence ID" value="QDT64919.1"/>
    <property type="molecule type" value="Genomic_DNA"/>
</dbReference>
<dbReference type="SUPFAM" id="SSF56059">
    <property type="entry name" value="Glutathione synthetase ATP-binding domain-like"/>
    <property type="match status" value="1"/>
</dbReference>
<dbReference type="Gene3D" id="3.40.50.11290">
    <property type="match status" value="1"/>
</dbReference>
<dbReference type="PIRSF" id="PIRSF005522">
    <property type="entry name" value="UCP005522"/>
    <property type="match status" value="1"/>
</dbReference>
<sequence>MNFESYVCTDLFDEAFDADRHPRYGTELLIETLTTMSNDQLKSCQRSAEATMLNMGITFHVYGSDGGTERIFPFDIIPRIIQGNEWEKVEVGLKQRIQALNLFIDDLYNDQKILKDGIVPRDLIDSAATLREPCRGYSPHKKVWCHITGSDLVRDKDGTIYVLEDNLRVPSGVSYVLENREVMKRTFPEVFGGQRIAPVEDYPERLLEALQNCAPPGVSRPQVVVLTPGIFNSAYFEHSFLAQQMGAELVQGSDLFVQDDKVWMRTTRGPKQVHVIYRRIDDDFIDPEVFRKDSVLGVPGLMRAYRAGNVILANAPGCGVADDKAIYAFVPEIIKYYLSEEPILANVPTYICAEPEQKDHVLANLDKMVVKPTNESGGYGLLVGPQASKGELEKCAAHIKENPRNFVAQPMLTLSTVPTIIDDAIEGRHVDLRPFVLCGDTRENTFILPGGLTRVALRKGSTVVNSSQGGGSKDTWVVYPDEE</sequence>
<accession>A0A517T993</accession>
<dbReference type="InterPro" id="IPR016450">
    <property type="entry name" value="UCP005522"/>
</dbReference>
<dbReference type="Gene3D" id="3.30.1490.270">
    <property type="match status" value="1"/>
</dbReference>
<organism evidence="3 4">
    <name type="scientific">Calycomorphotria hydatis</name>
    <dbReference type="NCBI Taxonomy" id="2528027"/>
    <lineage>
        <taxon>Bacteria</taxon>
        <taxon>Pseudomonadati</taxon>
        <taxon>Planctomycetota</taxon>
        <taxon>Planctomycetia</taxon>
        <taxon>Planctomycetales</taxon>
        <taxon>Planctomycetaceae</taxon>
        <taxon>Calycomorphotria</taxon>
    </lineage>
</organism>
<dbReference type="PANTHER" id="PTHR34595">
    <property type="entry name" value="BLR5612 PROTEIN"/>
    <property type="match status" value="1"/>
</dbReference>
<evidence type="ECO:0000313" key="4">
    <source>
        <dbReference type="Proteomes" id="UP000319976"/>
    </source>
</evidence>
<dbReference type="InterPro" id="IPR051680">
    <property type="entry name" value="ATP-dep_Glu-Cys_Ligase-2"/>
</dbReference>
<gene>
    <name evidence="3" type="ORF">V22_21640</name>
</gene>
<evidence type="ECO:0000256" key="1">
    <source>
        <dbReference type="SAM" id="MobiDB-lite"/>
    </source>
</evidence>